<dbReference type="InterPro" id="IPR024921">
    <property type="entry name" value="SecF_arc"/>
</dbReference>
<keyword evidence="3 9" id="KW-1003">Cell membrane</keyword>
<evidence type="ECO:0000313" key="12">
    <source>
        <dbReference type="Proteomes" id="UP000268233"/>
    </source>
</evidence>
<dbReference type="Gene3D" id="1.20.1640.10">
    <property type="entry name" value="Multidrug efflux transporter AcrB transmembrane domain"/>
    <property type="match status" value="1"/>
</dbReference>
<evidence type="ECO:0000256" key="6">
    <source>
        <dbReference type="ARBA" id="ARBA00022989"/>
    </source>
</evidence>
<keyword evidence="7 9" id="KW-0811">Translocation</keyword>
<keyword evidence="8 9" id="KW-0472">Membrane</keyword>
<keyword evidence="2 9" id="KW-0813">Transport</keyword>
<organism evidence="11 12">
    <name type="scientific">Haloarcula quadrata</name>
    <dbReference type="NCBI Taxonomy" id="182779"/>
    <lineage>
        <taxon>Archaea</taxon>
        <taxon>Methanobacteriati</taxon>
        <taxon>Methanobacteriota</taxon>
        <taxon>Stenosarchaea group</taxon>
        <taxon>Halobacteria</taxon>
        <taxon>Halobacteriales</taxon>
        <taxon>Haloarculaceae</taxon>
        <taxon>Haloarcula</taxon>
    </lineage>
</organism>
<dbReference type="InterPro" id="IPR022813">
    <property type="entry name" value="SecD/SecF_arch_bac"/>
</dbReference>
<comment type="function">
    <text evidence="9">Involved in protein export.</text>
</comment>
<comment type="subcellular location">
    <subcellularLocation>
        <location evidence="1 9">Cell membrane</location>
        <topology evidence="1 9">Multi-pass membrane protein</topology>
    </subcellularLocation>
</comment>
<dbReference type="PANTHER" id="PTHR30081">
    <property type="entry name" value="PROTEIN-EXPORT MEMBRANE PROTEIN SEC"/>
    <property type="match status" value="1"/>
</dbReference>
<gene>
    <name evidence="9" type="primary">secF</name>
    <name evidence="11" type="ORF">BDK61_3532</name>
</gene>
<comment type="caution">
    <text evidence="11">The sequence shown here is derived from an EMBL/GenBank/DDBJ whole genome shotgun (WGS) entry which is preliminary data.</text>
</comment>
<evidence type="ECO:0000256" key="7">
    <source>
        <dbReference type="ARBA" id="ARBA00023010"/>
    </source>
</evidence>
<keyword evidence="4 9" id="KW-0812">Transmembrane</keyword>
<dbReference type="HAMAP" id="MF_01464_A">
    <property type="entry name" value="SecF_A"/>
    <property type="match status" value="1"/>
</dbReference>
<evidence type="ECO:0000256" key="1">
    <source>
        <dbReference type="ARBA" id="ARBA00004651"/>
    </source>
</evidence>
<dbReference type="GO" id="GO:0065002">
    <property type="term" value="P:intracellular protein transmembrane transport"/>
    <property type="evidence" value="ECO:0007669"/>
    <property type="project" value="UniProtKB-UniRule"/>
</dbReference>
<reference evidence="11 12" key="1">
    <citation type="submission" date="2018-10" db="EMBL/GenBank/DDBJ databases">
        <title>Genomic Encyclopedia of Archaeal and Bacterial Type Strains, Phase II (KMG-II): from individual species to whole genera.</title>
        <authorList>
            <person name="Goeker M."/>
        </authorList>
    </citation>
    <scope>NUCLEOTIDE SEQUENCE [LARGE SCALE GENOMIC DNA]</scope>
    <source>
        <strain evidence="11 12">DSM 11927</strain>
    </source>
</reference>
<proteinExistence type="inferred from homology"/>
<evidence type="ECO:0000256" key="5">
    <source>
        <dbReference type="ARBA" id="ARBA00022927"/>
    </source>
</evidence>
<feature type="transmembrane region" description="Helical" evidence="9">
    <location>
        <begin position="181"/>
        <end position="201"/>
    </location>
</feature>
<evidence type="ECO:0000256" key="2">
    <source>
        <dbReference type="ARBA" id="ARBA00022448"/>
    </source>
</evidence>
<keyword evidence="12" id="KW-1185">Reference proteome</keyword>
<protein>
    <recommendedName>
        <fullName evidence="9">Protein-export membrane protein SecF</fullName>
    </recommendedName>
</protein>
<feature type="transmembrane region" description="Helical" evidence="9">
    <location>
        <begin position="154"/>
        <end position="174"/>
    </location>
</feature>
<evidence type="ECO:0000259" key="10">
    <source>
        <dbReference type="Pfam" id="PF02355"/>
    </source>
</evidence>
<dbReference type="InterPro" id="IPR048634">
    <property type="entry name" value="SecD_SecF_C"/>
</dbReference>
<sequence>MYGTADVSGSDWEGLSRPVSHRSVMFEFEVPEVDYTQYSNRQLVAVPLVVLGLALAVLGGWYLVTGAPVSPSIDFTGGSELTVESSLSQAELRDNTFDEPVVSVQQVEGENRYIITFDSSNLEPIEETARSSDQMEFLGSGTTSPIFGQENQRLAVVGIGVAFLGMSLLVFAMFRSVVPSIAVVLSAFSDLVIPLAVMNLLGIKLSLGTVAALLMLIGYSVDSDILLNNHVLRRSGGFYESTYRAMRTGVTMTLTSMAAMAVMAISATIFGIELMASIGFVLVVGLAADLMNTYMLNVTLLRWYKYEGVKR</sequence>
<dbReference type="PANTHER" id="PTHR30081:SF8">
    <property type="entry name" value="PROTEIN TRANSLOCASE SUBUNIT SECF"/>
    <property type="match status" value="1"/>
</dbReference>
<evidence type="ECO:0000256" key="9">
    <source>
        <dbReference type="HAMAP-Rule" id="MF_01464"/>
    </source>
</evidence>
<evidence type="ECO:0000256" key="3">
    <source>
        <dbReference type="ARBA" id="ARBA00022475"/>
    </source>
</evidence>
<evidence type="ECO:0000313" key="11">
    <source>
        <dbReference type="EMBL" id="RKS84131.1"/>
    </source>
</evidence>
<dbReference type="SUPFAM" id="SSF82866">
    <property type="entry name" value="Multidrug efflux transporter AcrB transmembrane domain"/>
    <property type="match status" value="1"/>
</dbReference>
<feature type="transmembrane region" description="Helical" evidence="9">
    <location>
        <begin position="278"/>
        <end position="301"/>
    </location>
</feature>
<evidence type="ECO:0000256" key="8">
    <source>
        <dbReference type="ARBA" id="ARBA00023136"/>
    </source>
</evidence>
<name>A0A495RA71_9EURY</name>
<dbReference type="Proteomes" id="UP000268233">
    <property type="component" value="Unassembled WGS sequence"/>
</dbReference>
<comment type="subunit">
    <text evidence="9">Part of the protein translocation apparatus. Forms a complex with SecD.</text>
</comment>
<comment type="similarity">
    <text evidence="9">Belongs to the SecD/SecF family. SecF subfamily.</text>
</comment>
<feature type="transmembrane region" description="Helical" evidence="9">
    <location>
        <begin position="43"/>
        <end position="64"/>
    </location>
</feature>
<evidence type="ECO:0000256" key="4">
    <source>
        <dbReference type="ARBA" id="ARBA00022692"/>
    </source>
</evidence>
<dbReference type="GO" id="GO:0006605">
    <property type="term" value="P:protein targeting"/>
    <property type="evidence" value="ECO:0007669"/>
    <property type="project" value="UniProtKB-UniRule"/>
</dbReference>
<keyword evidence="6 9" id="KW-1133">Transmembrane helix</keyword>
<dbReference type="EMBL" id="RBWW01000001">
    <property type="protein sequence ID" value="RKS84131.1"/>
    <property type="molecule type" value="Genomic_DNA"/>
</dbReference>
<dbReference type="Pfam" id="PF02355">
    <property type="entry name" value="SecD_SecF_C"/>
    <property type="match status" value="1"/>
</dbReference>
<feature type="transmembrane region" description="Helical" evidence="9">
    <location>
        <begin position="248"/>
        <end position="272"/>
    </location>
</feature>
<dbReference type="GO" id="GO:0005886">
    <property type="term" value="C:plasma membrane"/>
    <property type="evidence" value="ECO:0007669"/>
    <property type="project" value="UniProtKB-SubCell"/>
</dbReference>
<keyword evidence="5 9" id="KW-0653">Protein transport</keyword>
<dbReference type="AlphaFoldDB" id="A0A495RA71"/>
<dbReference type="NCBIfam" id="NF006355">
    <property type="entry name" value="PRK08578.1-3"/>
    <property type="match status" value="1"/>
</dbReference>
<feature type="transmembrane region" description="Helical" evidence="9">
    <location>
        <begin position="207"/>
        <end position="227"/>
    </location>
</feature>
<feature type="domain" description="Protein export membrane protein SecD/SecF C-terminal" evidence="10">
    <location>
        <begin position="134"/>
        <end position="305"/>
    </location>
</feature>
<dbReference type="InterPro" id="IPR053476">
    <property type="entry name" value="SecD/SecF_export"/>
</dbReference>
<dbReference type="NCBIfam" id="NF041305">
    <property type="entry name" value="SecF_Halo"/>
    <property type="match status" value="1"/>
</dbReference>
<accession>A0A495RA71</accession>